<dbReference type="Gene3D" id="1.10.150.130">
    <property type="match status" value="1"/>
</dbReference>
<evidence type="ECO:0000256" key="1">
    <source>
        <dbReference type="ARBA" id="ARBA00008857"/>
    </source>
</evidence>
<dbReference type="InterPro" id="IPR013762">
    <property type="entry name" value="Integrase-like_cat_sf"/>
</dbReference>
<evidence type="ECO:0000256" key="4">
    <source>
        <dbReference type="ARBA" id="ARBA00023172"/>
    </source>
</evidence>
<organism evidence="7 8">
    <name type="scientific">Rhodopseudomonas faecalis</name>
    <dbReference type="NCBI Taxonomy" id="99655"/>
    <lineage>
        <taxon>Bacteria</taxon>
        <taxon>Pseudomonadati</taxon>
        <taxon>Pseudomonadota</taxon>
        <taxon>Alphaproteobacteria</taxon>
        <taxon>Hyphomicrobiales</taxon>
        <taxon>Nitrobacteraceae</taxon>
        <taxon>Rhodopseudomonas</taxon>
    </lineage>
</organism>
<dbReference type="PANTHER" id="PTHR30629:SF2">
    <property type="entry name" value="PROPHAGE INTEGRASE INTS-RELATED"/>
    <property type="match status" value="1"/>
</dbReference>
<dbReference type="Proteomes" id="UP000248148">
    <property type="component" value="Unassembled WGS sequence"/>
</dbReference>
<keyword evidence="3" id="KW-0238">DNA-binding</keyword>
<dbReference type="EMBL" id="QJTI01000011">
    <property type="protein sequence ID" value="PYF02545.1"/>
    <property type="molecule type" value="Genomic_DNA"/>
</dbReference>
<dbReference type="SUPFAM" id="SSF56349">
    <property type="entry name" value="DNA breaking-rejoining enzymes"/>
    <property type="match status" value="1"/>
</dbReference>
<comment type="caution">
    <text evidence="7">The sequence shown here is derived from an EMBL/GenBank/DDBJ whole genome shotgun (WGS) entry which is preliminary data.</text>
</comment>
<evidence type="ECO:0000256" key="2">
    <source>
        <dbReference type="ARBA" id="ARBA00022908"/>
    </source>
</evidence>
<dbReference type="Pfam" id="PF13356">
    <property type="entry name" value="Arm-DNA-bind_3"/>
    <property type="match status" value="1"/>
</dbReference>
<feature type="compositionally biased region" description="Basic and acidic residues" evidence="5">
    <location>
        <begin position="76"/>
        <end position="94"/>
    </location>
</feature>
<evidence type="ECO:0000313" key="8">
    <source>
        <dbReference type="Proteomes" id="UP000248148"/>
    </source>
</evidence>
<dbReference type="OrthoDB" id="7615137at2"/>
<feature type="domain" description="Tyr recombinase" evidence="6">
    <location>
        <begin position="216"/>
        <end position="420"/>
    </location>
</feature>
<dbReference type="InterPro" id="IPR011010">
    <property type="entry name" value="DNA_brk_join_enz"/>
</dbReference>
<dbReference type="InterPro" id="IPR038488">
    <property type="entry name" value="Integrase_DNA-bd_sf"/>
</dbReference>
<dbReference type="InterPro" id="IPR002104">
    <property type="entry name" value="Integrase_catalytic"/>
</dbReference>
<proteinExistence type="inferred from homology"/>
<dbReference type="CDD" id="cd00801">
    <property type="entry name" value="INT_P4_C"/>
    <property type="match status" value="1"/>
</dbReference>
<accession>A0A318TL34</accession>
<reference evidence="7 8" key="1">
    <citation type="submission" date="2018-06" db="EMBL/GenBank/DDBJ databases">
        <title>Genomic Encyclopedia of Archaeal and Bacterial Type Strains, Phase II (KMG-II): from individual species to whole genera.</title>
        <authorList>
            <person name="Goeker M."/>
        </authorList>
    </citation>
    <scope>NUCLEOTIDE SEQUENCE [LARGE SCALE GENOMIC DNA]</scope>
    <source>
        <strain evidence="7 8">JCM 11668</strain>
    </source>
</reference>
<name>A0A318TL34_9BRAD</name>
<evidence type="ECO:0000313" key="7">
    <source>
        <dbReference type="EMBL" id="PYF02545.1"/>
    </source>
</evidence>
<gene>
    <name evidence="7" type="ORF">BJ122_11144</name>
</gene>
<dbReference type="InterPro" id="IPR050808">
    <property type="entry name" value="Phage_Integrase"/>
</dbReference>
<dbReference type="AlphaFoldDB" id="A0A318TL34"/>
<dbReference type="GO" id="GO:0015074">
    <property type="term" value="P:DNA integration"/>
    <property type="evidence" value="ECO:0007669"/>
    <property type="project" value="UniProtKB-KW"/>
</dbReference>
<dbReference type="PANTHER" id="PTHR30629">
    <property type="entry name" value="PROPHAGE INTEGRASE"/>
    <property type="match status" value="1"/>
</dbReference>
<evidence type="ECO:0000256" key="3">
    <source>
        <dbReference type="ARBA" id="ARBA00023125"/>
    </source>
</evidence>
<keyword evidence="2" id="KW-0229">DNA integration</keyword>
<sequence length="444" mass="49568">MRKPLSAVAITGAKPKPKRYAITDVGHPGLRLLVYPSGEKSFAFRYKRPDTGRDVTLTLGPAAGPGAITLSQARDLASDARRKRATGDDPAATRRAERAAKMAQIEAEEKEARRRDNVVALVLDRYYRDKVNGMKSAGELKRLLSKELGVWSKRRVDDISRADAIRLIDAIKDRGTPVLANRTRAAARTFFGWCIDKALIEENPFERTKPVATETPRDRTLSDPELRVLLLAIDRMDWPWRPFFRLLLILGQRRDEVAGMNWEELDLASTNPVWVLPATRSKNGREHAIPLPPQAVAILSSIDRVHVLDSKTGKLFESPFVFTTTGKTPISGFSNAKERLDADMRKIACEEAEKLGIRPLVIAPWRLHDFRRSIASGMAELGVSVSVAEKVMNHVSGTFAGIVGVYQRHDFFAEKRHALNLWADHLSGLTAPRQSNVVQFKTEA</sequence>
<protein>
    <submittedName>
        <fullName evidence="7">Site-specific recombinase XerD</fullName>
    </submittedName>
</protein>
<dbReference type="PROSITE" id="PS51898">
    <property type="entry name" value="TYR_RECOMBINASE"/>
    <property type="match status" value="1"/>
</dbReference>
<evidence type="ECO:0000259" key="6">
    <source>
        <dbReference type="PROSITE" id="PS51898"/>
    </source>
</evidence>
<keyword evidence="4" id="KW-0233">DNA recombination</keyword>
<dbReference type="InterPro" id="IPR010998">
    <property type="entry name" value="Integrase_recombinase_N"/>
</dbReference>
<dbReference type="Gene3D" id="1.10.443.10">
    <property type="entry name" value="Intergrase catalytic core"/>
    <property type="match status" value="1"/>
</dbReference>
<dbReference type="InterPro" id="IPR025166">
    <property type="entry name" value="Integrase_DNA_bind_dom"/>
</dbReference>
<dbReference type="GO" id="GO:0003677">
    <property type="term" value="F:DNA binding"/>
    <property type="evidence" value="ECO:0007669"/>
    <property type="project" value="UniProtKB-KW"/>
</dbReference>
<dbReference type="Gene3D" id="3.30.160.390">
    <property type="entry name" value="Integrase, DNA-binding domain"/>
    <property type="match status" value="1"/>
</dbReference>
<dbReference type="RefSeq" id="WP_103011104.1">
    <property type="nucleotide sequence ID" value="NZ_QJTI01000011.1"/>
</dbReference>
<comment type="similarity">
    <text evidence="1">Belongs to the 'phage' integrase family.</text>
</comment>
<keyword evidence="8" id="KW-1185">Reference proteome</keyword>
<feature type="region of interest" description="Disordered" evidence="5">
    <location>
        <begin position="75"/>
        <end position="94"/>
    </location>
</feature>
<dbReference type="GO" id="GO:0006310">
    <property type="term" value="P:DNA recombination"/>
    <property type="evidence" value="ECO:0007669"/>
    <property type="project" value="UniProtKB-KW"/>
</dbReference>
<evidence type="ECO:0000256" key="5">
    <source>
        <dbReference type="SAM" id="MobiDB-lite"/>
    </source>
</evidence>
<dbReference type="Pfam" id="PF00589">
    <property type="entry name" value="Phage_integrase"/>
    <property type="match status" value="1"/>
</dbReference>